<feature type="transmembrane region" description="Helical" evidence="1">
    <location>
        <begin position="181"/>
        <end position="201"/>
    </location>
</feature>
<dbReference type="PROSITE" id="PS50244">
    <property type="entry name" value="S5A_REDUCTASE"/>
    <property type="match status" value="1"/>
</dbReference>
<proteinExistence type="predicted"/>
<feature type="transmembrane region" description="Helical" evidence="1">
    <location>
        <begin position="149"/>
        <end position="169"/>
    </location>
</feature>
<gene>
    <name evidence="2" type="ORF">E6O75_ATG08730</name>
</gene>
<dbReference type="OrthoDB" id="201504at2759"/>
<sequence>MAGIFRSFLHATNYRSPLLRTVVPTVAAAFAIQGAVAIPSILAQTERFYDLSGSLTYLSCAALSLYLPVLRARAATGVGTFGLPWPSILKSLQGKSLAQGGFWDWRQLVLTAFVGIWATRLGTFLFSRITSENGQDSRFDKIRTAPSKFIVAFFAQATWVSLVMLPVTALNSMPPTAFAAIPYFTPGTLAGIALWLFGFAFEVTADRQKSQWMEEKKEKKHDEDFLTRGLWSKSRHPNYFGEITMWTGVAVTAGSILASNVGQKALGWSGSPAAKVGALAIAGVSPAFTTFLLTKVSGIPLSETKYDKKYGDRKDYQKWKTETPVLIPKLF</sequence>
<comment type="caution">
    <text evidence="2">The sequence shown here is derived from an EMBL/GenBank/DDBJ whole genome shotgun (WGS) entry which is preliminary data.</text>
</comment>
<keyword evidence="1" id="KW-0472">Membrane</keyword>
<dbReference type="GO" id="GO:0016020">
    <property type="term" value="C:membrane"/>
    <property type="evidence" value="ECO:0007669"/>
    <property type="project" value="TreeGrafter"/>
</dbReference>
<feature type="transmembrane region" description="Helical" evidence="1">
    <location>
        <begin position="108"/>
        <end position="129"/>
    </location>
</feature>
<dbReference type="Gene3D" id="1.20.120.1630">
    <property type="match status" value="1"/>
</dbReference>
<dbReference type="EMBL" id="SNSC02000022">
    <property type="protein sequence ID" value="TID14584.1"/>
    <property type="molecule type" value="Genomic_DNA"/>
</dbReference>
<dbReference type="InterPro" id="IPR010721">
    <property type="entry name" value="UstE-like"/>
</dbReference>
<evidence type="ECO:0000256" key="1">
    <source>
        <dbReference type="SAM" id="Phobius"/>
    </source>
</evidence>
<organism evidence="2 3">
    <name type="scientific">Venturia nashicola</name>
    <dbReference type="NCBI Taxonomy" id="86259"/>
    <lineage>
        <taxon>Eukaryota</taxon>
        <taxon>Fungi</taxon>
        <taxon>Dikarya</taxon>
        <taxon>Ascomycota</taxon>
        <taxon>Pezizomycotina</taxon>
        <taxon>Dothideomycetes</taxon>
        <taxon>Pleosporomycetidae</taxon>
        <taxon>Venturiales</taxon>
        <taxon>Venturiaceae</taxon>
        <taxon>Venturia</taxon>
    </lineage>
</organism>
<dbReference type="PANTHER" id="PTHR32251">
    <property type="entry name" value="3-OXO-5-ALPHA-STEROID 4-DEHYDROGENASE"/>
    <property type="match status" value="1"/>
</dbReference>
<dbReference type="Pfam" id="PF06966">
    <property type="entry name" value="DUF1295"/>
    <property type="match status" value="1"/>
</dbReference>
<dbReference type="AlphaFoldDB" id="A0A4Z1P3Y4"/>
<dbReference type="Proteomes" id="UP000298493">
    <property type="component" value="Unassembled WGS sequence"/>
</dbReference>
<keyword evidence="1" id="KW-0812">Transmembrane</keyword>
<name>A0A4Z1P3Y4_9PEZI</name>
<feature type="transmembrane region" description="Helical" evidence="1">
    <location>
        <begin position="22"/>
        <end position="43"/>
    </location>
</feature>
<accession>A0A4Z1P3Y4</accession>
<protein>
    <submittedName>
        <fullName evidence="2">Uncharacterized protein</fullName>
    </submittedName>
</protein>
<evidence type="ECO:0000313" key="3">
    <source>
        <dbReference type="Proteomes" id="UP000298493"/>
    </source>
</evidence>
<dbReference type="PANTHER" id="PTHR32251:SF17">
    <property type="entry name" value="STEROID 5-ALPHA REDUCTASE C-TERMINAL DOMAIN-CONTAINING PROTEIN"/>
    <property type="match status" value="1"/>
</dbReference>
<keyword evidence="1" id="KW-1133">Transmembrane helix</keyword>
<evidence type="ECO:0000313" key="2">
    <source>
        <dbReference type="EMBL" id="TID14584.1"/>
    </source>
</evidence>
<keyword evidence="3" id="KW-1185">Reference proteome</keyword>
<reference evidence="2 3" key="1">
    <citation type="submission" date="2019-04" db="EMBL/GenBank/DDBJ databases">
        <title>High contiguity whole genome sequence and gene annotation resource for two Venturia nashicola isolates.</title>
        <authorList>
            <person name="Prokchorchik M."/>
            <person name="Won K."/>
            <person name="Lee Y."/>
            <person name="Choi E.D."/>
            <person name="Segonzac C."/>
            <person name="Sohn K.H."/>
        </authorList>
    </citation>
    <scope>NUCLEOTIDE SEQUENCE [LARGE SCALE GENOMIC DNA]</scope>
    <source>
        <strain evidence="2 3">PRI2</strain>
    </source>
</reference>